<accession>A0A9W8WCC8</accession>
<keyword evidence="3" id="KW-1185">Reference proteome</keyword>
<proteinExistence type="predicted"/>
<dbReference type="EMBL" id="JAPEUR010000118">
    <property type="protein sequence ID" value="KAJ4319796.1"/>
    <property type="molecule type" value="Genomic_DNA"/>
</dbReference>
<reference evidence="2" key="1">
    <citation type="submission" date="2022-10" db="EMBL/GenBank/DDBJ databases">
        <title>Tapping the CABI collections for fungal endophytes: first genome assemblies for Collariella, Neodidymelliopsis, Ascochyta clinopodiicola, Didymella pomorum, Didymosphaeria variabile, Neocosmospora piperis and Neocucurbitaria cava.</title>
        <authorList>
            <person name="Hill R."/>
        </authorList>
    </citation>
    <scope>NUCLEOTIDE SEQUENCE</scope>
    <source>
        <strain evidence="2">IMI 366586</strain>
    </source>
</reference>
<feature type="region of interest" description="Disordered" evidence="1">
    <location>
        <begin position="1"/>
        <end position="39"/>
    </location>
</feature>
<protein>
    <submittedName>
        <fullName evidence="2">Uncharacterized protein</fullName>
    </submittedName>
</protein>
<sequence length="219" mass="24656">MDCDKKQTQGNQTVSKHTGRKPENGKAAATKQADDKGNYDQLAGNYTQVMSVAKLALKNKRSATELHRRRATISKKIEETRNLLAELRSRLEVIPEFDEDDLAEYREILEARVRDLSETSTLSEVEEDEDQEDEDIVYEDCESESEEYDEDEGASLGLKAFTESMHEDRSSSSDGMKLNEETYSNFDASSDEESDSGHGVKLDKGKGVETNGFLNEECF</sequence>
<gene>
    <name evidence="2" type="ORF">N0V84_006177</name>
</gene>
<evidence type="ECO:0000313" key="3">
    <source>
        <dbReference type="Proteomes" id="UP001140502"/>
    </source>
</evidence>
<dbReference type="OrthoDB" id="5100149at2759"/>
<comment type="caution">
    <text evidence="2">The sequence shown here is derived from an EMBL/GenBank/DDBJ whole genome shotgun (WGS) entry which is preliminary data.</text>
</comment>
<dbReference type="AlphaFoldDB" id="A0A9W8WCC8"/>
<feature type="compositionally biased region" description="Acidic residues" evidence="1">
    <location>
        <begin position="141"/>
        <end position="153"/>
    </location>
</feature>
<name>A0A9W8WCC8_9HYPO</name>
<feature type="compositionally biased region" description="Basic and acidic residues" evidence="1">
    <location>
        <begin position="195"/>
        <end position="207"/>
    </location>
</feature>
<evidence type="ECO:0000313" key="2">
    <source>
        <dbReference type="EMBL" id="KAJ4319796.1"/>
    </source>
</evidence>
<dbReference type="Proteomes" id="UP001140502">
    <property type="component" value="Unassembled WGS sequence"/>
</dbReference>
<organism evidence="2 3">
    <name type="scientific">Fusarium piperis</name>
    <dbReference type="NCBI Taxonomy" id="1435070"/>
    <lineage>
        <taxon>Eukaryota</taxon>
        <taxon>Fungi</taxon>
        <taxon>Dikarya</taxon>
        <taxon>Ascomycota</taxon>
        <taxon>Pezizomycotina</taxon>
        <taxon>Sordariomycetes</taxon>
        <taxon>Hypocreomycetidae</taxon>
        <taxon>Hypocreales</taxon>
        <taxon>Nectriaceae</taxon>
        <taxon>Fusarium</taxon>
        <taxon>Fusarium solani species complex</taxon>
    </lineage>
</organism>
<evidence type="ECO:0000256" key="1">
    <source>
        <dbReference type="SAM" id="MobiDB-lite"/>
    </source>
</evidence>
<feature type="region of interest" description="Disordered" evidence="1">
    <location>
        <begin position="141"/>
        <end position="219"/>
    </location>
</feature>